<evidence type="ECO:0000313" key="4">
    <source>
        <dbReference type="EMBL" id="GFR13175.1"/>
    </source>
</evidence>
<dbReference type="SMART" id="SM00271">
    <property type="entry name" value="DnaJ"/>
    <property type="match status" value="1"/>
</dbReference>
<protein>
    <submittedName>
        <fullName evidence="4">DnaJ homolog subfamily C member 11</fullName>
    </submittedName>
</protein>
<evidence type="ECO:0000256" key="1">
    <source>
        <dbReference type="ARBA" id="ARBA00023186"/>
    </source>
</evidence>
<feature type="transmembrane region" description="Helical" evidence="2">
    <location>
        <begin position="382"/>
        <end position="402"/>
    </location>
</feature>
<keyword evidence="1" id="KW-0143">Chaperone</keyword>
<dbReference type="AlphaFoldDB" id="A0A8X6H157"/>
<dbReference type="PANTHER" id="PTHR44157:SF1">
    <property type="entry name" value="DNAJ HOMOLOG SUBFAMILY C MEMBER 11"/>
    <property type="match status" value="1"/>
</dbReference>
<name>A0A8X6H157_TRICU</name>
<accession>A0A8X6H157</accession>
<gene>
    <name evidence="4" type="primary">Dnajc11</name>
    <name evidence="4" type="ORF">TNCT_126341</name>
</gene>
<dbReference type="CDD" id="cd06257">
    <property type="entry name" value="DnaJ"/>
    <property type="match status" value="1"/>
</dbReference>
<dbReference type="Pfam" id="PF00226">
    <property type="entry name" value="DnaJ"/>
    <property type="match status" value="1"/>
</dbReference>
<keyword evidence="2" id="KW-0812">Transmembrane</keyword>
<dbReference type="GO" id="GO:0005739">
    <property type="term" value="C:mitochondrion"/>
    <property type="evidence" value="ECO:0007669"/>
    <property type="project" value="GOC"/>
</dbReference>
<evidence type="ECO:0000256" key="2">
    <source>
        <dbReference type="SAM" id="Phobius"/>
    </source>
</evidence>
<evidence type="ECO:0000313" key="5">
    <source>
        <dbReference type="Proteomes" id="UP000887116"/>
    </source>
</evidence>
<dbReference type="OrthoDB" id="18010at2759"/>
<keyword evidence="2" id="KW-0472">Membrane</keyword>
<dbReference type="InterPro" id="IPR024586">
    <property type="entry name" value="DnaJ-like_C11_C"/>
</dbReference>
<dbReference type="CDD" id="cd22249">
    <property type="entry name" value="UDM1_RNF168_RNF169-like"/>
    <property type="match status" value="1"/>
</dbReference>
<dbReference type="InterPro" id="IPR052243">
    <property type="entry name" value="Mito_inner_membrane_organizer"/>
</dbReference>
<dbReference type="Pfam" id="PF11875">
    <property type="entry name" value="DnaJ-like_C11_C"/>
    <property type="match status" value="1"/>
</dbReference>
<proteinExistence type="predicted"/>
<dbReference type="InterPro" id="IPR036869">
    <property type="entry name" value="J_dom_sf"/>
</dbReference>
<feature type="domain" description="J" evidence="3">
    <location>
        <begin position="18"/>
        <end position="86"/>
    </location>
</feature>
<dbReference type="InterPro" id="IPR001623">
    <property type="entry name" value="DnaJ_domain"/>
</dbReference>
<evidence type="ECO:0000259" key="3">
    <source>
        <dbReference type="PROSITE" id="PS50076"/>
    </source>
</evidence>
<dbReference type="PROSITE" id="PS50076">
    <property type="entry name" value="DNAJ_2"/>
    <property type="match status" value="1"/>
</dbReference>
<dbReference type="Gene3D" id="1.10.287.110">
    <property type="entry name" value="DnaJ domain"/>
    <property type="match status" value="1"/>
</dbReference>
<dbReference type="PRINTS" id="PR00625">
    <property type="entry name" value="JDOMAIN"/>
</dbReference>
<dbReference type="Proteomes" id="UP000887116">
    <property type="component" value="Unassembled WGS sequence"/>
</dbReference>
<dbReference type="GO" id="GO:0042407">
    <property type="term" value="P:cristae formation"/>
    <property type="evidence" value="ECO:0007669"/>
    <property type="project" value="TreeGrafter"/>
</dbReference>
<keyword evidence="2" id="KW-1133">Transmembrane helix</keyword>
<dbReference type="PANTHER" id="PTHR44157">
    <property type="entry name" value="DNAJ HOMOLOG SUBFAMILY C MEMBER 11"/>
    <property type="match status" value="1"/>
</dbReference>
<comment type="caution">
    <text evidence="4">The sequence shown here is derived from an EMBL/GenBank/DDBJ whole genome shotgun (WGS) entry which is preliminary data.</text>
</comment>
<dbReference type="InterPro" id="IPR055225">
    <property type="entry name" value="DNAJC11-like_beta-barrel"/>
</dbReference>
<dbReference type="EMBL" id="BMAO01017081">
    <property type="protein sequence ID" value="GFR13175.1"/>
    <property type="molecule type" value="Genomic_DNA"/>
</dbReference>
<dbReference type="SUPFAM" id="SSF46565">
    <property type="entry name" value="Chaperone J-domain"/>
    <property type="match status" value="1"/>
</dbReference>
<organism evidence="4 5">
    <name type="scientific">Trichonephila clavata</name>
    <name type="common">Joro spider</name>
    <name type="synonym">Nephila clavata</name>
    <dbReference type="NCBI Taxonomy" id="2740835"/>
    <lineage>
        <taxon>Eukaryota</taxon>
        <taxon>Metazoa</taxon>
        <taxon>Ecdysozoa</taxon>
        <taxon>Arthropoda</taxon>
        <taxon>Chelicerata</taxon>
        <taxon>Arachnida</taxon>
        <taxon>Araneae</taxon>
        <taxon>Araneomorphae</taxon>
        <taxon>Entelegynae</taxon>
        <taxon>Araneoidea</taxon>
        <taxon>Nephilidae</taxon>
        <taxon>Trichonephila</taxon>
    </lineage>
</organism>
<keyword evidence="5" id="KW-1185">Reference proteome</keyword>
<dbReference type="Pfam" id="PF22774">
    <property type="entry name" value="DNAJC11_beta-barrel"/>
    <property type="match status" value="1"/>
</dbReference>
<dbReference type="FunFam" id="1.10.287.110:FF:000079">
    <property type="entry name" value="DnaJ subfamily C member"/>
    <property type="match status" value="1"/>
</dbReference>
<sequence length="552" mass="62270">MANSMPLDSQEDHLLEEDYYAFLNLNKDATSEDITNAYRRLSRLYHPDKHTDPVQKKNAEVLFNKTKIAYEVLSDPHQRAIYDTLGIKGLQTEGWQIVERTKTPQEIREEYEQLLREKEERRIQQRTNPKGTITIGVNATDLFETYDFDTGFPSIEVSAMSISQSVEAPLDVSETIILNGSLATQNGTGGGNINCSYKKVISDKTWLETGFGAGNGLVLNLKAFRTVSKYCFGTIQTAFHFMGSGVSPGFEMMLARQLARNTAGYMTVKSGSSSSVNTMVAHDTEKYHFTVGIQFGIQRSFFTISYTRKLEDEGRLKGSVKFGVFGAILEYGCQKKISKNSTVGATMVIGVPSGVTLKLKFNRANQTFLFPIMLSEELIPSAVFYGTAAPILGWYILKMLYIDPYNARQKRRETEKMKEVNAQRMAERKKEASIAVSLMQETYRRIKTEEEKKNGLVIKLAVYGSAENISNLNLDQMDSQLDVLDVTVQLQCLVKDSKLILPNRSKSNLPGFYDPCLGEEKLLRVEYLFRNKTHSITISDNEMLRIPRITDS</sequence>
<reference evidence="4" key="1">
    <citation type="submission" date="2020-07" db="EMBL/GenBank/DDBJ databases">
        <title>Multicomponent nature underlies the extraordinary mechanical properties of spider dragline silk.</title>
        <authorList>
            <person name="Kono N."/>
            <person name="Nakamura H."/>
            <person name="Mori M."/>
            <person name="Yoshida Y."/>
            <person name="Ohtoshi R."/>
            <person name="Malay A.D."/>
            <person name="Moran D.A.P."/>
            <person name="Tomita M."/>
            <person name="Numata K."/>
            <person name="Arakawa K."/>
        </authorList>
    </citation>
    <scope>NUCLEOTIDE SEQUENCE</scope>
</reference>